<keyword evidence="2 6" id="KW-0812">Transmembrane</keyword>
<dbReference type="CDD" id="cd07308">
    <property type="entry name" value="lectin_leg-like"/>
    <property type="match status" value="1"/>
</dbReference>
<feature type="domain" description="L-type lectin-like" evidence="8">
    <location>
        <begin position="21"/>
        <end position="257"/>
    </location>
</feature>
<organism evidence="9">
    <name type="scientific">Octactis speculum</name>
    <dbReference type="NCBI Taxonomy" id="3111310"/>
    <lineage>
        <taxon>Eukaryota</taxon>
        <taxon>Sar</taxon>
        <taxon>Stramenopiles</taxon>
        <taxon>Ochrophyta</taxon>
        <taxon>Dictyochophyceae</taxon>
        <taxon>Dictyochales</taxon>
        <taxon>Dictyochaceae</taxon>
        <taxon>Octactis</taxon>
    </lineage>
</organism>
<proteinExistence type="predicted"/>
<reference evidence="9" key="1">
    <citation type="submission" date="2021-01" db="EMBL/GenBank/DDBJ databases">
        <authorList>
            <person name="Corre E."/>
            <person name="Pelletier E."/>
            <person name="Niang G."/>
            <person name="Scheremetjew M."/>
            <person name="Finn R."/>
            <person name="Kale V."/>
            <person name="Holt S."/>
            <person name="Cochrane G."/>
            <person name="Meng A."/>
            <person name="Brown T."/>
            <person name="Cohen L."/>
        </authorList>
    </citation>
    <scope>NUCLEOTIDE SEQUENCE</scope>
    <source>
        <strain evidence="9">CCMP1381</strain>
    </source>
</reference>
<protein>
    <recommendedName>
        <fullName evidence="8">L-type lectin-like domain-containing protein</fullName>
    </recommendedName>
</protein>
<dbReference type="PANTHER" id="PTHR12223">
    <property type="entry name" value="VESICULAR MANNOSE-BINDING LECTIN"/>
    <property type="match status" value="1"/>
</dbReference>
<evidence type="ECO:0000256" key="5">
    <source>
        <dbReference type="ARBA" id="ARBA00023136"/>
    </source>
</evidence>
<dbReference type="PANTHER" id="PTHR12223:SF28">
    <property type="entry name" value="LECTIN, MANNOSE BINDING 1 LIKE"/>
    <property type="match status" value="1"/>
</dbReference>
<evidence type="ECO:0000256" key="3">
    <source>
        <dbReference type="ARBA" id="ARBA00022729"/>
    </source>
</evidence>
<keyword evidence="4 6" id="KW-1133">Transmembrane helix</keyword>
<dbReference type="EMBL" id="HBGS01036053">
    <property type="protein sequence ID" value="CAD9441796.1"/>
    <property type="molecule type" value="Transcribed_RNA"/>
</dbReference>
<dbReference type="InterPro" id="IPR005052">
    <property type="entry name" value="Lectin_leg"/>
</dbReference>
<keyword evidence="5 6" id="KW-0472">Membrane</keyword>
<dbReference type="Pfam" id="PF03388">
    <property type="entry name" value="Lectin_leg-like"/>
    <property type="match status" value="1"/>
</dbReference>
<dbReference type="AlphaFoldDB" id="A0A7S2D3Y1"/>
<dbReference type="GO" id="GO:0006888">
    <property type="term" value="P:endoplasmic reticulum to Golgi vesicle-mediated transport"/>
    <property type="evidence" value="ECO:0007669"/>
    <property type="project" value="TreeGrafter"/>
</dbReference>
<dbReference type="GO" id="GO:0005537">
    <property type="term" value="F:D-mannose binding"/>
    <property type="evidence" value="ECO:0007669"/>
    <property type="project" value="TreeGrafter"/>
</dbReference>
<evidence type="ECO:0000256" key="7">
    <source>
        <dbReference type="SAM" id="SignalP"/>
    </source>
</evidence>
<dbReference type="GO" id="GO:0030134">
    <property type="term" value="C:COPII-coated ER to Golgi transport vesicle"/>
    <property type="evidence" value="ECO:0007669"/>
    <property type="project" value="TreeGrafter"/>
</dbReference>
<accession>A0A7S2D3Y1</accession>
<feature type="chain" id="PRO_5031011144" description="L-type lectin-like domain-containing protein" evidence="7">
    <location>
        <begin position="22"/>
        <end position="425"/>
    </location>
</feature>
<gene>
    <name evidence="9" type="ORF">DSPE1174_LOCUS18671</name>
</gene>
<dbReference type="SUPFAM" id="SSF49899">
    <property type="entry name" value="Concanavalin A-like lectins/glucanases"/>
    <property type="match status" value="1"/>
</dbReference>
<evidence type="ECO:0000313" key="9">
    <source>
        <dbReference type="EMBL" id="CAD9441796.1"/>
    </source>
</evidence>
<evidence type="ECO:0000256" key="6">
    <source>
        <dbReference type="SAM" id="Phobius"/>
    </source>
</evidence>
<name>A0A7S2D3Y1_9STRA</name>
<feature type="transmembrane region" description="Helical" evidence="6">
    <location>
        <begin position="395"/>
        <end position="415"/>
    </location>
</feature>
<evidence type="ECO:0000259" key="8">
    <source>
        <dbReference type="PROSITE" id="PS51328"/>
    </source>
</evidence>
<dbReference type="PROSITE" id="PS51328">
    <property type="entry name" value="L_LECTIN_LIKE"/>
    <property type="match status" value="1"/>
</dbReference>
<dbReference type="InterPro" id="IPR013320">
    <property type="entry name" value="ConA-like_dom_sf"/>
</dbReference>
<sequence length="425" mass="47284">MTARIASILCVLGLLASPLEADRVDELSFGAPFDYVDSSGTRLPSSQWKNGGVTDVSKSFIRLTPDRQSKKGAIWSRKAVGVDTFSSVFKFRISGQGKNFFGDGMALWFIQQAYYVEGDLHGSVERFKGFGIIFDTFKNTETLSYHRDISIVVNDGEKTTEMMMDKVEGCDASIRYHEARADFSVVDSASRIKVQIENGVDLVLTVDGQNDGDFEECARVTLPFAQDWLAKAHIGVTASTGQLADNHDVISLSTYTDLELHDHHQMLQLTAPKFETGSGINEGRFERLENMVNTLLSKLDYLEHHTEHELMAVEDHMKVTVTKLKQSEAISEGRLDELEDKVSGRIADGMESRLAQLENSLDESLVHRLTAVEGVLNNKISATVQSLPGVGGWKLPFLFLFLMFVGGAVGLYQWYKIMLKKSHLP</sequence>
<dbReference type="GO" id="GO:0000139">
    <property type="term" value="C:Golgi membrane"/>
    <property type="evidence" value="ECO:0007669"/>
    <property type="project" value="TreeGrafter"/>
</dbReference>
<feature type="signal peptide" evidence="7">
    <location>
        <begin position="1"/>
        <end position="21"/>
    </location>
</feature>
<evidence type="ECO:0000256" key="1">
    <source>
        <dbReference type="ARBA" id="ARBA00004479"/>
    </source>
</evidence>
<evidence type="ECO:0000256" key="4">
    <source>
        <dbReference type="ARBA" id="ARBA00022989"/>
    </source>
</evidence>
<keyword evidence="3 7" id="KW-0732">Signal</keyword>
<dbReference type="InterPro" id="IPR051136">
    <property type="entry name" value="Intracellular_Lectin-GPT"/>
</dbReference>
<dbReference type="GO" id="GO:0005789">
    <property type="term" value="C:endoplasmic reticulum membrane"/>
    <property type="evidence" value="ECO:0007669"/>
    <property type="project" value="TreeGrafter"/>
</dbReference>
<dbReference type="GO" id="GO:0005793">
    <property type="term" value="C:endoplasmic reticulum-Golgi intermediate compartment"/>
    <property type="evidence" value="ECO:0007669"/>
    <property type="project" value="TreeGrafter"/>
</dbReference>
<comment type="subcellular location">
    <subcellularLocation>
        <location evidence="1">Membrane</location>
        <topology evidence="1">Single-pass type I membrane protein</topology>
    </subcellularLocation>
</comment>
<dbReference type="Gene3D" id="2.60.120.200">
    <property type="match status" value="1"/>
</dbReference>
<evidence type="ECO:0000256" key="2">
    <source>
        <dbReference type="ARBA" id="ARBA00022692"/>
    </source>
</evidence>